<keyword evidence="4" id="KW-1185">Reference proteome</keyword>
<feature type="domain" description="FAD dependent oxidoreductase" evidence="2">
    <location>
        <begin position="7"/>
        <end position="154"/>
    </location>
</feature>
<evidence type="ECO:0000313" key="3">
    <source>
        <dbReference type="EMBL" id="MEM5290416.1"/>
    </source>
</evidence>
<dbReference type="Proteomes" id="UP001494588">
    <property type="component" value="Unassembled WGS sequence"/>
</dbReference>
<name>A0ABU9QLR0_9BURK</name>
<dbReference type="SUPFAM" id="SSF51971">
    <property type="entry name" value="Nucleotide-binding domain"/>
    <property type="match status" value="1"/>
</dbReference>
<dbReference type="Pfam" id="PF01266">
    <property type="entry name" value="DAO"/>
    <property type="match status" value="1"/>
</dbReference>
<protein>
    <submittedName>
        <fullName evidence="3">FAD-binding oxidoreductase</fullName>
        <ecNumber evidence="3">1.-.-.-</ecNumber>
    </submittedName>
</protein>
<organism evidence="3 4">
    <name type="scientific">Paraburkholderia sabiae</name>
    <dbReference type="NCBI Taxonomy" id="273251"/>
    <lineage>
        <taxon>Bacteria</taxon>
        <taxon>Pseudomonadati</taxon>
        <taxon>Pseudomonadota</taxon>
        <taxon>Betaproteobacteria</taxon>
        <taxon>Burkholderiales</taxon>
        <taxon>Burkholderiaceae</taxon>
        <taxon>Paraburkholderia</taxon>
    </lineage>
</organism>
<dbReference type="InterPro" id="IPR036188">
    <property type="entry name" value="FAD/NAD-bd_sf"/>
</dbReference>
<reference evidence="3 4" key="1">
    <citation type="submission" date="2024-01" db="EMBL/GenBank/DDBJ databases">
        <title>The diversity of rhizobia nodulating Mimosa spp. in eleven states of Brazil covering several biomes is determined by host plant, location, and edaphic factors.</title>
        <authorList>
            <person name="Rouws L."/>
            <person name="Barauna A."/>
            <person name="Beukes C."/>
            <person name="De Faria S.M."/>
            <person name="Gross E."/>
            <person name="Dos Reis Junior F.B."/>
            <person name="Simon M."/>
            <person name="Maluk M."/>
            <person name="Odee D.W."/>
            <person name="Kenicer G."/>
            <person name="Young J.P.W."/>
            <person name="Reis V.M."/>
            <person name="Zilli J."/>
            <person name="James E.K."/>
        </authorList>
    </citation>
    <scope>NUCLEOTIDE SEQUENCE [LARGE SCALE GENOMIC DNA]</scope>
    <source>
        <strain evidence="3 4">JPY77</strain>
    </source>
</reference>
<comment type="caution">
    <text evidence="3">The sequence shown here is derived from an EMBL/GenBank/DDBJ whole genome shotgun (WGS) entry which is preliminary data.</text>
</comment>
<sequence length="198" mass="21901">MRNGSFLATNGYTDDIWPGLRRSIIPVYSGIVATEPLPADVAAGILPRRSVMYEHEDITVYCRIDAANRLLVGGRSRLKPMHSPGDFPDLQAYAKRLWPSIGNVRWSHGWNGQLAITRHGFPHFSEPADRVLVSVGYNGRGVAMATAMGGEIARRVTGTPSQELDMPVRAFHPVPFHSLWPLAVSARIAYGRARMRRG</sequence>
<dbReference type="InterPro" id="IPR006076">
    <property type="entry name" value="FAD-dep_OxRdtase"/>
</dbReference>
<proteinExistence type="predicted"/>
<dbReference type="Gene3D" id="3.30.9.10">
    <property type="entry name" value="D-Amino Acid Oxidase, subunit A, domain 2"/>
    <property type="match status" value="1"/>
</dbReference>
<dbReference type="EC" id="1.-.-.-" evidence="3"/>
<evidence type="ECO:0000313" key="4">
    <source>
        <dbReference type="Proteomes" id="UP001494588"/>
    </source>
</evidence>
<dbReference type="RefSeq" id="WP_201652035.1">
    <property type="nucleotide sequence ID" value="NZ_CAJHCS010000014.1"/>
</dbReference>
<dbReference type="GO" id="GO:0016491">
    <property type="term" value="F:oxidoreductase activity"/>
    <property type="evidence" value="ECO:0007669"/>
    <property type="project" value="UniProtKB-KW"/>
</dbReference>
<evidence type="ECO:0000256" key="1">
    <source>
        <dbReference type="ARBA" id="ARBA00023002"/>
    </source>
</evidence>
<dbReference type="EMBL" id="JAZHGC010000036">
    <property type="protein sequence ID" value="MEM5290416.1"/>
    <property type="molecule type" value="Genomic_DNA"/>
</dbReference>
<dbReference type="Gene3D" id="3.50.50.60">
    <property type="entry name" value="FAD/NAD(P)-binding domain"/>
    <property type="match status" value="1"/>
</dbReference>
<accession>A0ABU9QLR0</accession>
<gene>
    <name evidence="3" type="ORF">V4C55_32305</name>
</gene>
<keyword evidence="1 3" id="KW-0560">Oxidoreductase</keyword>
<evidence type="ECO:0000259" key="2">
    <source>
        <dbReference type="Pfam" id="PF01266"/>
    </source>
</evidence>